<dbReference type="Proteomes" id="UP001153712">
    <property type="component" value="Chromosome 7"/>
</dbReference>
<organism evidence="2 3">
    <name type="scientific">Phyllotreta striolata</name>
    <name type="common">Striped flea beetle</name>
    <name type="synonym">Crioceris striolata</name>
    <dbReference type="NCBI Taxonomy" id="444603"/>
    <lineage>
        <taxon>Eukaryota</taxon>
        <taxon>Metazoa</taxon>
        <taxon>Ecdysozoa</taxon>
        <taxon>Arthropoda</taxon>
        <taxon>Hexapoda</taxon>
        <taxon>Insecta</taxon>
        <taxon>Pterygota</taxon>
        <taxon>Neoptera</taxon>
        <taxon>Endopterygota</taxon>
        <taxon>Coleoptera</taxon>
        <taxon>Polyphaga</taxon>
        <taxon>Cucujiformia</taxon>
        <taxon>Chrysomeloidea</taxon>
        <taxon>Chrysomelidae</taxon>
        <taxon>Galerucinae</taxon>
        <taxon>Alticini</taxon>
        <taxon>Phyllotreta</taxon>
    </lineage>
</organism>
<dbReference type="AlphaFoldDB" id="A0A9N9TZK7"/>
<keyword evidence="1" id="KW-0472">Membrane</keyword>
<keyword evidence="1" id="KW-1133">Transmembrane helix</keyword>
<protein>
    <submittedName>
        <fullName evidence="2">Uncharacterized protein</fullName>
    </submittedName>
</protein>
<gene>
    <name evidence="2" type="ORF">PHYEVI_LOCUS9938</name>
</gene>
<evidence type="ECO:0000256" key="1">
    <source>
        <dbReference type="SAM" id="Phobius"/>
    </source>
</evidence>
<name>A0A9N9TZK7_PHYSR</name>
<reference evidence="2" key="1">
    <citation type="submission" date="2022-01" db="EMBL/GenBank/DDBJ databases">
        <authorList>
            <person name="King R."/>
        </authorList>
    </citation>
    <scope>NUCLEOTIDE SEQUENCE</scope>
</reference>
<keyword evidence="1" id="KW-0812">Transmembrane</keyword>
<dbReference type="EMBL" id="OU900100">
    <property type="protein sequence ID" value="CAG9863652.1"/>
    <property type="molecule type" value="Genomic_DNA"/>
</dbReference>
<proteinExistence type="predicted"/>
<evidence type="ECO:0000313" key="2">
    <source>
        <dbReference type="EMBL" id="CAG9863652.1"/>
    </source>
</evidence>
<feature type="transmembrane region" description="Helical" evidence="1">
    <location>
        <begin position="24"/>
        <end position="49"/>
    </location>
</feature>
<evidence type="ECO:0000313" key="3">
    <source>
        <dbReference type="Proteomes" id="UP001153712"/>
    </source>
</evidence>
<keyword evidence="3" id="KW-1185">Reference proteome</keyword>
<sequence>MKRCRTSADLGLCKNLKNDKKRCVLVVICTTSIAVVSLLFTAAYLVILLSETARIADARSQPAKPRPFEVALTPTSATPRRFRPTFATLTPTTERTTASYPQLSHYRQHHYPRSVQEVIDYVTDKPPQTRSRLADLNPYKPEDPGEVNLMATGRVRFAHPPLWKNRLKKFARRPIPIRGYFNASEPPGVFRSPRLVRVPDNTDVLATVKKPVMVSINIAPMNSENSTKRDAMTLNLRVYPDMTYFNENRS</sequence>
<dbReference type="OrthoDB" id="45313at2759"/>
<accession>A0A9N9TZK7</accession>